<evidence type="ECO:0000313" key="10">
    <source>
        <dbReference type="EMBL" id="OCI30608.1"/>
    </source>
</evidence>
<proteinExistence type="inferred from homology"/>
<evidence type="ECO:0000313" key="11">
    <source>
        <dbReference type="Proteomes" id="UP000076447"/>
    </source>
</evidence>
<keyword evidence="6 7" id="KW-0472">Membrane</keyword>
<organism evidence="9 11">
    <name type="scientific">Oerskovia enterophila</name>
    <dbReference type="NCBI Taxonomy" id="43678"/>
    <lineage>
        <taxon>Bacteria</taxon>
        <taxon>Bacillati</taxon>
        <taxon>Actinomycetota</taxon>
        <taxon>Actinomycetes</taxon>
        <taxon>Micrococcales</taxon>
        <taxon>Cellulomonadaceae</taxon>
        <taxon>Oerskovia</taxon>
    </lineage>
</organism>
<evidence type="ECO:0000313" key="9">
    <source>
        <dbReference type="EMBL" id="KZM37048.1"/>
    </source>
</evidence>
<comment type="similarity">
    <text evidence="2">Belongs to the bacterial sugar transferase family.</text>
</comment>
<sequence>MAGSVIHDTRRGLRHIFTASPAAPLRAARASFAEVSWDRSYRIRLVATDTLAIMVGVVAAYFLRWDKFISQPVREDVGVPYLVLSVLIGVAWAGSLAFSKTRDVRIVGSGPTEYQRVFDSSWRLFAVLAILAFLFRFPEGRGYLVVAFPLGLGGLLLGRYLWRQWLHRKRAAGSHRTAVLAIGHRDQAERLIRDLNERDSSGYRVVAVCIPSGQVRDGDSILGVPILGDLRSAGQVAARVEAGCVAVSGSDAVTAEVVRHLSWELEPVGVDLMLTTELVDVAGPRITITPAESVSLLHVDAPRFTGPKFVFKSISDWFGAAILTILLLPVLITVGLAVWLTSKGPVFYSQQRVGRNGETFSMLKFRSMRVDAELDLTALAQANEGSGLLFKIRDDPRVTPVGRFIRRYSLDELPQIFNVLRGDMSLVGPRPPLPREVSQYEKKVRRRLLVKPGLTGLWQVGGRSDLSWEESVRLDVYYVENWTMFGDFLILARTARAVVSGHGAY</sequence>
<evidence type="ECO:0000256" key="3">
    <source>
        <dbReference type="ARBA" id="ARBA00022679"/>
    </source>
</evidence>
<keyword evidence="12" id="KW-1185">Reference proteome</keyword>
<dbReference type="PANTHER" id="PTHR30576">
    <property type="entry name" value="COLANIC BIOSYNTHESIS UDP-GLUCOSE LIPID CARRIER TRANSFERASE"/>
    <property type="match status" value="1"/>
</dbReference>
<evidence type="ECO:0000256" key="6">
    <source>
        <dbReference type="ARBA" id="ARBA00023136"/>
    </source>
</evidence>
<gene>
    <name evidence="9" type="primary">epsL</name>
    <name evidence="10" type="ORF">OERS_26840</name>
    <name evidence="9" type="ORF">OJAG_02560</name>
</gene>
<comment type="caution">
    <text evidence="9">The sequence shown here is derived from an EMBL/GenBank/DDBJ whole genome shotgun (WGS) entry which is preliminary data.</text>
</comment>
<evidence type="ECO:0000256" key="7">
    <source>
        <dbReference type="SAM" id="Phobius"/>
    </source>
</evidence>
<accession>A0A161YKQ0</accession>
<reference evidence="9 11" key="1">
    <citation type="submission" date="2016-01" db="EMBL/GenBank/DDBJ databases">
        <title>Genome sequence of Oerskovia enterophila VJag, an agar and cellulose degrading bacterium.</title>
        <authorList>
            <person name="Poehlein A."/>
            <person name="Jag V."/>
            <person name="Bengelsdorf F."/>
            <person name="Duerre P."/>
            <person name="Daniel R."/>
        </authorList>
    </citation>
    <scope>NUCLEOTIDE SEQUENCE [LARGE SCALE GENOMIC DNA]</scope>
    <source>
        <strain evidence="9 11">VJag</strain>
    </source>
</reference>
<evidence type="ECO:0000313" key="12">
    <source>
        <dbReference type="Proteomes" id="UP000093412"/>
    </source>
</evidence>
<dbReference type="InterPro" id="IPR003362">
    <property type="entry name" value="Bact_transf"/>
</dbReference>
<dbReference type="Proteomes" id="UP000093412">
    <property type="component" value="Unassembled WGS sequence"/>
</dbReference>
<dbReference type="InterPro" id="IPR017475">
    <property type="entry name" value="EPS_sugar_tfrase"/>
</dbReference>
<dbReference type="NCBIfam" id="TIGR03025">
    <property type="entry name" value="EPS_sugtrans"/>
    <property type="match status" value="1"/>
</dbReference>
<dbReference type="EMBL" id="LRIE01000031">
    <property type="protein sequence ID" value="KZM37048.1"/>
    <property type="molecule type" value="Genomic_DNA"/>
</dbReference>
<evidence type="ECO:0000256" key="1">
    <source>
        <dbReference type="ARBA" id="ARBA00004141"/>
    </source>
</evidence>
<dbReference type="STRING" id="43678.OJAG_02560"/>
<keyword evidence="4 7" id="KW-0812">Transmembrane</keyword>
<dbReference type="Pfam" id="PF02397">
    <property type="entry name" value="Bac_transf"/>
    <property type="match status" value="1"/>
</dbReference>
<feature type="transmembrane region" description="Helical" evidence="7">
    <location>
        <begin position="78"/>
        <end position="99"/>
    </location>
</feature>
<name>A0A161YKQ0_9CELL</name>
<feature type="domain" description="Bacterial sugar transferase" evidence="8">
    <location>
        <begin position="312"/>
        <end position="499"/>
    </location>
</feature>
<dbReference type="PANTHER" id="PTHR30576:SF10">
    <property type="entry name" value="SLL5057 PROTEIN"/>
    <property type="match status" value="1"/>
</dbReference>
<dbReference type="PATRIC" id="fig|43678.3.peg.270"/>
<dbReference type="RefSeq" id="WP_068626126.1">
    <property type="nucleotide sequence ID" value="NZ_LRIE01000031.1"/>
</dbReference>
<feature type="transmembrane region" description="Helical" evidence="7">
    <location>
        <begin position="317"/>
        <end position="340"/>
    </location>
</feature>
<evidence type="ECO:0000256" key="4">
    <source>
        <dbReference type="ARBA" id="ARBA00022692"/>
    </source>
</evidence>
<evidence type="ECO:0000256" key="2">
    <source>
        <dbReference type="ARBA" id="ARBA00006464"/>
    </source>
</evidence>
<protein>
    <submittedName>
        <fullName evidence="9 10">Sugar transferase EpsL</fullName>
        <ecNumber evidence="9 10">2.-.-.-</ecNumber>
    </submittedName>
</protein>
<dbReference type="GO" id="GO:0016780">
    <property type="term" value="F:phosphotransferase activity, for other substituted phosphate groups"/>
    <property type="evidence" value="ECO:0007669"/>
    <property type="project" value="TreeGrafter"/>
</dbReference>
<feature type="transmembrane region" description="Helical" evidence="7">
    <location>
        <begin position="120"/>
        <end position="137"/>
    </location>
</feature>
<evidence type="ECO:0000256" key="5">
    <source>
        <dbReference type="ARBA" id="ARBA00022989"/>
    </source>
</evidence>
<dbReference type="Proteomes" id="UP000076447">
    <property type="component" value="Unassembled WGS sequence"/>
</dbReference>
<dbReference type="AlphaFoldDB" id="A0A161YKQ0"/>
<feature type="transmembrane region" description="Helical" evidence="7">
    <location>
        <begin position="45"/>
        <end position="63"/>
    </location>
</feature>
<keyword evidence="3 9" id="KW-0808">Transferase</keyword>
<feature type="transmembrane region" description="Helical" evidence="7">
    <location>
        <begin position="143"/>
        <end position="162"/>
    </location>
</feature>
<comment type="subcellular location">
    <subcellularLocation>
        <location evidence="1">Membrane</location>
        <topology evidence="1">Multi-pass membrane protein</topology>
    </subcellularLocation>
</comment>
<reference evidence="10 12" key="2">
    <citation type="submission" date="2016-06" db="EMBL/GenBank/DDBJ databases">
        <title>Genome sequence of Oerskovia enterophila DSM 43852.</title>
        <authorList>
            <person name="Poehlein A."/>
            <person name="Jag V."/>
            <person name="Bengelsdorf F.R."/>
            <person name="Daniel R."/>
            <person name="Duerre P."/>
        </authorList>
    </citation>
    <scope>NUCLEOTIDE SEQUENCE [LARGE SCALE GENOMIC DNA]</scope>
    <source>
        <strain evidence="10 12">DSM 43852</strain>
    </source>
</reference>
<dbReference type="OrthoDB" id="9808602at2"/>
<keyword evidence="5 7" id="KW-1133">Transmembrane helix</keyword>
<evidence type="ECO:0000259" key="8">
    <source>
        <dbReference type="Pfam" id="PF02397"/>
    </source>
</evidence>
<dbReference type="EC" id="2.-.-.-" evidence="9 10"/>
<dbReference type="GO" id="GO:0016020">
    <property type="term" value="C:membrane"/>
    <property type="evidence" value="ECO:0007669"/>
    <property type="project" value="UniProtKB-SubCell"/>
</dbReference>
<dbReference type="EMBL" id="MAQA01000032">
    <property type="protein sequence ID" value="OCI30608.1"/>
    <property type="molecule type" value="Genomic_DNA"/>
</dbReference>